<dbReference type="OrthoDB" id="3405537at2"/>
<name>A0A557XQF3_9MYCO</name>
<accession>A0A557XQF3</accession>
<keyword evidence="2" id="KW-1185">Reference proteome</keyword>
<sequence>MAITHDQIKTQGPQVFLRLGTDDLHIPEPLAGLIGTLARDGRPYTGVGTPPTTRWLFPGLQPGRPLTAARLGERLRKLGIRAQPGRRAALTHLAAQLPAAVIADLLGIHPTTAVHWVHDAGGDWNRYAAQLTQNTSHQP</sequence>
<gene>
    <name evidence="1" type="ORF">FPZ47_14520</name>
</gene>
<reference evidence="1 2" key="1">
    <citation type="submission" date="2019-07" db="EMBL/GenBank/DDBJ databases">
        <title>New Mycobacterium species.</title>
        <authorList>
            <person name="Tortoli E."/>
            <person name="Ghielmetti G."/>
            <person name="Friedel U."/>
            <person name="Trovato A."/>
        </authorList>
    </citation>
    <scope>NUCLEOTIDE SEQUENCE [LARGE SCALE GENOMIC DNA]</scope>
    <source>
        <strain evidence="1 2">16-83</strain>
    </source>
</reference>
<evidence type="ECO:0000313" key="1">
    <source>
        <dbReference type="EMBL" id="TVS88155.1"/>
    </source>
</evidence>
<comment type="caution">
    <text evidence="1">The sequence shown here is derived from an EMBL/GenBank/DDBJ whole genome shotgun (WGS) entry which is preliminary data.</text>
</comment>
<protein>
    <submittedName>
        <fullName evidence="1">Uncharacterized protein</fullName>
    </submittedName>
</protein>
<dbReference type="Proteomes" id="UP000320513">
    <property type="component" value="Unassembled WGS sequence"/>
</dbReference>
<evidence type="ECO:0000313" key="2">
    <source>
        <dbReference type="Proteomes" id="UP000320513"/>
    </source>
</evidence>
<organism evidence="1 2">
    <name type="scientific">Mycobacterium helveticum</name>
    <dbReference type="NCBI Taxonomy" id="2592811"/>
    <lineage>
        <taxon>Bacteria</taxon>
        <taxon>Bacillati</taxon>
        <taxon>Actinomycetota</taxon>
        <taxon>Actinomycetes</taxon>
        <taxon>Mycobacteriales</taxon>
        <taxon>Mycobacteriaceae</taxon>
        <taxon>Mycobacterium</taxon>
    </lineage>
</organism>
<dbReference type="EMBL" id="VMQU01000057">
    <property type="protein sequence ID" value="TVS88155.1"/>
    <property type="molecule type" value="Genomic_DNA"/>
</dbReference>
<dbReference type="AlphaFoldDB" id="A0A557XQF3"/>
<proteinExistence type="predicted"/>